<dbReference type="PANTHER" id="PTHR42939">
    <property type="entry name" value="ABC TRANSPORTER ATP-BINDING PROTEIN ALBC-RELATED"/>
    <property type="match status" value="1"/>
</dbReference>
<dbReference type="Proteomes" id="UP001238450">
    <property type="component" value="Unassembled WGS sequence"/>
</dbReference>
<dbReference type="RefSeq" id="WP_307254164.1">
    <property type="nucleotide sequence ID" value="NZ_JAUSUV010000012.1"/>
</dbReference>
<dbReference type="InterPro" id="IPR003593">
    <property type="entry name" value="AAA+_ATPase"/>
</dbReference>
<dbReference type="PROSITE" id="PS50893">
    <property type="entry name" value="ABC_TRANSPORTER_2"/>
    <property type="match status" value="1"/>
</dbReference>
<dbReference type="AlphaFoldDB" id="A0AAJ1TGI5"/>
<organism evidence="5 6">
    <name type="scientific">Croceifilum oryzae</name>
    <dbReference type="NCBI Taxonomy" id="1553429"/>
    <lineage>
        <taxon>Bacteria</taxon>
        <taxon>Bacillati</taxon>
        <taxon>Bacillota</taxon>
        <taxon>Bacilli</taxon>
        <taxon>Bacillales</taxon>
        <taxon>Thermoactinomycetaceae</taxon>
        <taxon>Croceifilum</taxon>
    </lineage>
</organism>
<protein>
    <submittedName>
        <fullName evidence="5">ABC-2 type transport system ATP-binding protein</fullName>
    </submittedName>
</protein>
<evidence type="ECO:0000313" key="5">
    <source>
        <dbReference type="EMBL" id="MDQ0418445.1"/>
    </source>
</evidence>
<keyword evidence="1" id="KW-0813">Transport</keyword>
<sequence length="234" mass="25848">MNLLTVNQVGKSYEEYRVLDGMSLSIKEGEIYGLLGPNGAGKSTLLKIISGLLSFDQGEVKIEETSLLAQPLEYKKLIGYVPDHPFLYNYLTAREYLAFISGLWGINEKGLIEGVLSTVRLAERGDTLITTYSHGMKQKLSIAAALLTKPRILILDEPLTGFDPPSAKFMKDFLREYVKAGNSVLVTTHILEVAQHFCDRVGIIGEGKLVQELDQLGAFDSFEDLVISVMEESA</sequence>
<proteinExistence type="predicted"/>
<dbReference type="InterPro" id="IPR017871">
    <property type="entry name" value="ABC_transporter-like_CS"/>
</dbReference>
<dbReference type="PROSITE" id="PS00211">
    <property type="entry name" value="ABC_TRANSPORTER_1"/>
    <property type="match status" value="1"/>
</dbReference>
<dbReference type="Pfam" id="PF00005">
    <property type="entry name" value="ABC_tran"/>
    <property type="match status" value="1"/>
</dbReference>
<evidence type="ECO:0000256" key="3">
    <source>
        <dbReference type="ARBA" id="ARBA00022840"/>
    </source>
</evidence>
<gene>
    <name evidence="5" type="ORF">J2Z48_002637</name>
</gene>
<feature type="domain" description="ABC transporter" evidence="4">
    <location>
        <begin position="4"/>
        <end position="231"/>
    </location>
</feature>
<evidence type="ECO:0000313" key="6">
    <source>
        <dbReference type="Proteomes" id="UP001238450"/>
    </source>
</evidence>
<dbReference type="Gene3D" id="3.40.50.300">
    <property type="entry name" value="P-loop containing nucleotide triphosphate hydrolases"/>
    <property type="match status" value="1"/>
</dbReference>
<evidence type="ECO:0000256" key="2">
    <source>
        <dbReference type="ARBA" id="ARBA00022741"/>
    </source>
</evidence>
<dbReference type="SUPFAM" id="SSF52540">
    <property type="entry name" value="P-loop containing nucleoside triphosphate hydrolases"/>
    <property type="match status" value="1"/>
</dbReference>
<evidence type="ECO:0000259" key="4">
    <source>
        <dbReference type="PROSITE" id="PS50893"/>
    </source>
</evidence>
<dbReference type="GO" id="GO:0016887">
    <property type="term" value="F:ATP hydrolysis activity"/>
    <property type="evidence" value="ECO:0007669"/>
    <property type="project" value="InterPro"/>
</dbReference>
<dbReference type="CDD" id="cd03230">
    <property type="entry name" value="ABC_DR_subfamily_A"/>
    <property type="match status" value="1"/>
</dbReference>
<dbReference type="EMBL" id="JAUSUV010000012">
    <property type="protein sequence ID" value="MDQ0418445.1"/>
    <property type="molecule type" value="Genomic_DNA"/>
</dbReference>
<keyword evidence="2" id="KW-0547">Nucleotide-binding</keyword>
<dbReference type="InterPro" id="IPR027417">
    <property type="entry name" value="P-loop_NTPase"/>
</dbReference>
<reference evidence="5 6" key="1">
    <citation type="submission" date="2023-07" db="EMBL/GenBank/DDBJ databases">
        <title>Genomic Encyclopedia of Type Strains, Phase IV (KMG-IV): sequencing the most valuable type-strain genomes for metagenomic binning, comparative biology and taxonomic classification.</title>
        <authorList>
            <person name="Goeker M."/>
        </authorList>
    </citation>
    <scope>NUCLEOTIDE SEQUENCE [LARGE SCALE GENOMIC DNA]</scope>
    <source>
        <strain evidence="5 6">DSM 46876</strain>
    </source>
</reference>
<dbReference type="GO" id="GO:0005524">
    <property type="term" value="F:ATP binding"/>
    <property type="evidence" value="ECO:0007669"/>
    <property type="project" value="UniProtKB-KW"/>
</dbReference>
<name>A0AAJ1TGI5_9BACL</name>
<evidence type="ECO:0000256" key="1">
    <source>
        <dbReference type="ARBA" id="ARBA00022448"/>
    </source>
</evidence>
<dbReference type="PANTHER" id="PTHR42939:SF1">
    <property type="entry name" value="ABC TRANSPORTER ATP-BINDING PROTEIN ALBC-RELATED"/>
    <property type="match status" value="1"/>
</dbReference>
<comment type="caution">
    <text evidence="5">The sequence shown here is derived from an EMBL/GenBank/DDBJ whole genome shotgun (WGS) entry which is preliminary data.</text>
</comment>
<keyword evidence="3 5" id="KW-0067">ATP-binding</keyword>
<keyword evidence="6" id="KW-1185">Reference proteome</keyword>
<dbReference type="InterPro" id="IPR003439">
    <property type="entry name" value="ABC_transporter-like_ATP-bd"/>
</dbReference>
<dbReference type="SMART" id="SM00382">
    <property type="entry name" value="AAA"/>
    <property type="match status" value="1"/>
</dbReference>
<accession>A0AAJ1TGI5</accession>
<dbReference type="InterPro" id="IPR051782">
    <property type="entry name" value="ABC_Transporter_VariousFunc"/>
</dbReference>